<keyword evidence="8" id="KW-1185">Reference proteome</keyword>
<comment type="subcellular location">
    <subcellularLocation>
        <location evidence="1">Nucleus</location>
    </subcellularLocation>
</comment>
<keyword evidence="2" id="KW-0479">Metal-binding</keyword>
<comment type="caution">
    <text evidence="7">The sequence shown here is derived from an EMBL/GenBank/DDBJ whole genome shotgun (WGS) entry which is preliminary data.</text>
</comment>
<keyword evidence="3" id="KW-0863">Zinc-finger</keyword>
<evidence type="ECO:0000313" key="8">
    <source>
        <dbReference type="Proteomes" id="UP000789759"/>
    </source>
</evidence>
<keyword evidence="5" id="KW-0539">Nucleus</keyword>
<name>A0A9N9PGK9_9GLOM</name>
<accession>A0A9N9PGK9</accession>
<evidence type="ECO:0000256" key="4">
    <source>
        <dbReference type="ARBA" id="ARBA00022833"/>
    </source>
</evidence>
<sequence length="243" mass="28406">PQRTLDFYKPNNDKFSEVTQDDLRAWIMEWIILEDLSFTIVEGQIKNIIERILKFRVVSADTIKCDIIKKYKEMQTNVQLELQEINGITSDSASNNDMMVYHLESWAIRENINFSTDNHFRCFAHVVNLAIQVALKQLKNEIDKIRKLIIKSRSSPQRCQKFSEISNLNSINLSPILDVFEKILLIEEFSDLDDLKLSQSDWKCLENIAVFLKCFAKLSTEMCSSLYPTISAVYPMYNYLMDH</sequence>
<dbReference type="GO" id="GO:0005634">
    <property type="term" value="C:nucleus"/>
    <property type="evidence" value="ECO:0007669"/>
    <property type="project" value="UniProtKB-SubCell"/>
</dbReference>
<evidence type="ECO:0000256" key="5">
    <source>
        <dbReference type="ARBA" id="ARBA00023242"/>
    </source>
</evidence>
<protein>
    <submittedName>
        <fullName evidence="7">22644_t:CDS:1</fullName>
    </submittedName>
</protein>
<feature type="coiled-coil region" evidence="6">
    <location>
        <begin position="128"/>
        <end position="155"/>
    </location>
</feature>
<feature type="non-terminal residue" evidence="7">
    <location>
        <position position="243"/>
    </location>
</feature>
<dbReference type="PANTHER" id="PTHR46481">
    <property type="entry name" value="ZINC FINGER BED DOMAIN-CONTAINING PROTEIN 4"/>
    <property type="match status" value="1"/>
</dbReference>
<dbReference type="InterPro" id="IPR012337">
    <property type="entry name" value="RNaseH-like_sf"/>
</dbReference>
<dbReference type="SUPFAM" id="SSF53098">
    <property type="entry name" value="Ribonuclease H-like"/>
    <property type="match status" value="1"/>
</dbReference>
<dbReference type="Proteomes" id="UP000789759">
    <property type="component" value="Unassembled WGS sequence"/>
</dbReference>
<dbReference type="AlphaFoldDB" id="A0A9N9PGK9"/>
<dbReference type="PANTHER" id="PTHR46481:SF10">
    <property type="entry name" value="ZINC FINGER BED DOMAIN-CONTAINING PROTEIN 39"/>
    <property type="match status" value="1"/>
</dbReference>
<reference evidence="7" key="1">
    <citation type="submission" date="2021-06" db="EMBL/GenBank/DDBJ databases">
        <authorList>
            <person name="Kallberg Y."/>
            <person name="Tangrot J."/>
            <person name="Rosling A."/>
        </authorList>
    </citation>
    <scope>NUCLEOTIDE SEQUENCE</scope>
    <source>
        <strain evidence="7">FL966</strain>
    </source>
</reference>
<evidence type="ECO:0000256" key="6">
    <source>
        <dbReference type="SAM" id="Coils"/>
    </source>
</evidence>
<keyword evidence="6" id="KW-0175">Coiled coil</keyword>
<gene>
    <name evidence="7" type="ORF">CPELLU_LOCUS19995</name>
</gene>
<dbReference type="GO" id="GO:0008270">
    <property type="term" value="F:zinc ion binding"/>
    <property type="evidence" value="ECO:0007669"/>
    <property type="project" value="UniProtKB-KW"/>
</dbReference>
<evidence type="ECO:0000256" key="2">
    <source>
        <dbReference type="ARBA" id="ARBA00022723"/>
    </source>
</evidence>
<dbReference type="EMBL" id="CAJVQA010054317">
    <property type="protein sequence ID" value="CAG8824437.1"/>
    <property type="molecule type" value="Genomic_DNA"/>
</dbReference>
<evidence type="ECO:0000256" key="3">
    <source>
        <dbReference type="ARBA" id="ARBA00022771"/>
    </source>
</evidence>
<dbReference type="InterPro" id="IPR052035">
    <property type="entry name" value="ZnF_BED_domain_contain"/>
</dbReference>
<proteinExistence type="predicted"/>
<organism evidence="7 8">
    <name type="scientific">Cetraspora pellucida</name>
    <dbReference type="NCBI Taxonomy" id="1433469"/>
    <lineage>
        <taxon>Eukaryota</taxon>
        <taxon>Fungi</taxon>
        <taxon>Fungi incertae sedis</taxon>
        <taxon>Mucoromycota</taxon>
        <taxon>Glomeromycotina</taxon>
        <taxon>Glomeromycetes</taxon>
        <taxon>Diversisporales</taxon>
        <taxon>Gigasporaceae</taxon>
        <taxon>Cetraspora</taxon>
    </lineage>
</organism>
<evidence type="ECO:0000313" key="7">
    <source>
        <dbReference type="EMBL" id="CAG8824437.1"/>
    </source>
</evidence>
<evidence type="ECO:0000256" key="1">
    <source>
        <dbReference type="ARBA" id="ARBA00004123"/>
    </source>
</evidence>
<keyword evidence="4" id="KW-0862">Zinc</keyword>
<dbReference type="OrthoDB" id="2428165at2759"/>
<feature type="non-terminal residue" evidence="7">
    <location>
        <position position="1"/>
    </location>
</feature>